<protein>
    <submittedName>
        <fullName evidence="3">Unnamed protein product</fullName>
    </submittedName>
</protein>
<keyword evidence="1" id="KW-0175">Coiled coil</keyword>
<dbReference type="OrthoDB" id="129740at2759"/>
<dbReference type="Proteomes" id="UP001165121">
    <property type="component" value="Unassembled WGS sequence"/>
</dbReference>
<name>A0A9W6TK75_9STRA</name>
<feature type="compositionally biased region" description="Low complexity" evidence="2">
    <location>
        <begin position="202"/>
        <end position="217"/>
    </location>
</feature>
<feature type="compositionally biased region" description="Polar residues" evidence="2">
    <location>
        <begin position="68"/>
        <end position="77"/>
    </location>
</feature>
<reference evidence="3" key="1">
    <citation type="submission" date="2023-04" db="EMBL/GenBank/DDBJ databases">
        <title>Phytophthora fragariaefolia NBRC 109709.</title>
        <authorList>
            <person name="Ichikawa N."/>
            <person name="Sato H."/>
            <person name="Tonouchi N."/>
        </authorList>
    </citation>
    <scope>NUCLEOTIDE SEQUENCE</scope>
    <source>
        <strain evidence="3">NBRC 109709</strain>
    </source>
</reference>
<evidence type="ECO:0000313" key="4">
    <source>
        <dbReference type="Proteomes" id="UP001165121"/>
    </source>
</evidence>
<proteinExistence type="predicted"/>
<feature type="region of interest" description="Disordered" evidence="2">
    <location>
        <begin position="53"/>
        <end position="87"/>
    </location>
</feature>
<evidence type="ECO:0000313" key="3">
    <source>
        <dbReference type="EMBL" id="GMF14406.1"/>
    </source>
</evidence>
<comment type="caution">
    <text evidence="3">The sequence shown here is derived from an EMBL/GenBank/DDBJ whole genome shotgun (WGS) entry which is preliminary data.</text>
</comment>
<evidence type="ECO:0000256" key="1">
    <source>
        <dbReference type="SAM" id="Coils"/>
    </source>
</evidence>
<dbReference type="EMBL" id="BSXT01000002">
    <property type="protein sequence ID" value="GMF14406.1"/>
    <property type="molecule type" value="Genomic_DNA"/>
</dbReference>
<feature type="region of interest" description="Disordered" evidence="2">
    <location>
        <begin position="1"/>
        <end position="40"/>
    </location>
</feature>
<accession>A0A9W6TK75</accession>
<feature type="compositionally biased region" description="Basic and acidic residues" evidence="2">
    <location>
        <begin position="178"/>
        <end position="189"/>
    </location>
</feature>
<gene>
    <name evidence="3" type="ORF">Pfra01_000003300</name>
</gene>
<feature type="coiled-coil region" evidence="1">
    <location>
        <begin position="310"/>
        <end position="337"/>
    </location>
</feature>
<feature type="compositionally biased region" description="Basic and acidic residues" evidence="2">
    <location>
        <begin position="12"/>
        <end position="25"/>
    </location>
</feature>
<organism evidence="3 4">
    <name type="scientific">Phytophthora fragariaefolia</name>
    <dbReference type="NCBI Taxonomy" id="1490495"/>
    <lineage>
        <taxon>Eukaryota</taxon>
        <taxon>Sar</taxon>
        <taxon>Stramenopiles</taxon>
        <taxon>Oomycota</taxon>
        <taxon>Peronosporomycetes</taxon>
        <taxon>Peronosporales</taxon>
        <taxon>Peronosporaceae</taxon>
        <taxon>Phytophthora</taxon>
    </lineage>
</organism>
<dbReference type="AlphaFoldDB" id="A0A9W6TK75"/>
<feature type="region of interest" description="Disordered" evidence="2">
    <location>
        <begin position="106"/>
        <end position="237"/>
    </location>
</feature>
<evidence type="ECO:0000256" key="2">
    <source>
        <dbReference type="SAM" id="MobiDB-lite"/>
    </source>
</evidence>
<feature type="compositionally biased region" description="Low complexity" evidence="2">
    <location>
        <begin position="154"/>
        <end position="167"/>
    </location>
</feature>
<keyword evidence="4" id="KW-1185">Reference proteome</keyword>
<feature type="region of interest" description="Disordered" evidence="2">
    <location>
        <begin position="283"/>
        <end position="305"/>
    </location>
</feature>
<sequence>MPSDLLIGPDGQDWHLPRLSDKYSEDSVGPNTKPVEYSEESVVGRALPIRNGDFRCDPTRHSPVAPDTVSQYAQSTDPIAPDSQGAGAIVTSSGVVDVRLASHFSFYDDEEAVEAETQPPGDRGSQSSTPPAHQPGSGFEDPITVTEHTATAASSRPSSSDSCSSGSGHAPNTPWASRDSRFTAEEQPRSVRRTPQPPLTPTPRSSSTPVRSVGRPPKQARQHVATVATPDGPVLRRNPECAAADEREEKKSRSLNVTSNRLGEQYLRVLRDNVDALTQSLLNDNDKCSPTPINNTEGPAGAPSYAARKRIQMQQRLDEMQRELDEAESKHSGGTGEMMKLLVFFRKNSERRAENDERRRRSE</sequence>